<dbReference type="InterPro" id="IPR036412">
    <property type="entry name" value="HAD-like_sf"/>
</dbReference>
<evidence type="ECO:0000256" key="4">
    <source>
        <dbReference type="ARBA" id="ARBA00022692"/>
    </source>
</evidence>
<evidence type="ECO:0000259" key="16">
    <source>
        <dbReference type="Pfam" id="PF16209"/>
    </source>
</evidence>
<reference evidence="19" key="1">
    <citation type="submission" date="2025-08" db="UniProtKB">
        <authorList>
            <consortium name="RefSeq"/>
        </authorList>
    </citation>
    <scope>IDENTIFICATION</scope>
    <source>
        <tissue evidence="19">Thorax and Abdomen</tissue>
    </source>
</reference>
<dbReference type="InterPro" id="IPR006539">
    <property type="entry name" value="P-type_ATPase_IV"/>
</dbReference>
<keyword evidence="10 13" id="KW-1133">Transmembrane helix</keyword>
<dbReference type="InterPro" id="IPR032631">
    <property type="entry name" value="P-type_ATPase_N"/>
</dbReference>
<evidence type="ECO:0000256" key="3">
    <source>
        <dbReference type="ARBA" id="ARBA00008109"/>
    </source>
</evidence>
<feature type="transmembrane region" description="Helical" evidence="13">
    <location>
        <begin position="449"/>
        <end position="468"/>
    </location>
</feature>
<keyword evidence="6 13" id="KW-0547">Nucleotide-binding</keyword>
<feature type="transmembrane region" description="Helical" evidence="13">
    <location>
        <begin position="1172"/>
        <end position="1192"/>
    </location>
</feature>
<feature type="domain" description="P-type ATPase A" evidence="15">
    <location>
        <begin position="238"/>
        <end position="300"/>
    </location>
</feature>
<organism evidence="18 19">
    <name type="scientific">Neodiprion lecontei</name>
    <name type="common">Redheaded pine sawfly</name>
    <dbReference type="NCBI Taxonomy" id="441921"/>
    <lineage>
        <taxon>Eukaryota</taxon>
        <taxon>Metazoa</taxon>
        <taxon>Ecdysozoa</taxon>
        <taxon>Arthropoda</taxon>
        <taxon>Hexapoda</taxon>
        <taxon>Insecta</taxon>
        <taxon>Pterygota</taxon>
        <taxon>Neoptera</taxon>
        <taxon>Endopterygota</taxon>
        <taxon>Hymenoptera</taxon>
        <taxon>Tenthredinoidea</taxon>
        <taxon>Diprionidae</taxon>
        <taxon>Diprioninae</taxon>
        <taxon>Neodiprion</taxon>
    </lineage>
</organism>
<dbReference type="SUPFAM" id="SSF81665">
    <property type="entry name" value="Calcium ATPase, transmembrane domain M"/>
    <property type="match status" value="1"/>
</dbReference>
<dbReference type="Gene3D" id="2.70.150.10">
    <property type="entry name" value="Calcium-transporting ATPase, cytoplasmic transduction domain A"/>
    <property type="match status" value="1"/>
</dbReference>
<dbReference type="CDD" id="cd02073">
    <property type="entry name" value="P-type_ATPase_APLT_Dnf-like"/>
    <property type="match status" value="1"/>
</dbReference>
<dbReference type="InterPro" id="IPR023214">
    <property type="entry name" value="HAD_sf"/>
</dbReference>
<dbReference type="Gene3D" id="3.40.1110.10">
    <property type="entry name" value="Calcium-transporting ATPase, cytoplasmic domain N"/>
    <property type="match status" value="1"/>
</dbReference>
<evidence type="ECO:0000259" key="17">
    <source>
        <dbReference type="Pfam" id="PF16212"/>
    </source>
</evidence>
<dbReference type="SUPFAM" id="SSF81653">
    <property type="entry name" value="Calcium ATPase, transduction domain A"/>
    <property type="match status" value="1"/>
</dbReference>
<feature type="transmembrane region" description="Helical" evidence="13">
    <location>
        <begin position="1059"/>
        <end position="1080"/>
    </location>
</feature>
<dbReference type="PROSITE" id="PS00154">
    <property type="entry name" value="ATPASE_E1_E2"/>
    <property type="match status" value="1"/>
</dbReference>
<dbReference type="Pfam" id="PF16209">
    <property type="entry name" value="PhoLip_ATPase_N"/>
    <property type="match status" value="1"/>
</dbReference>
<dbReference type="InterPro" id="IPR032630">
    <property type="entry name" value="P_typ_ATPase_c"/>
</dbReference>
<evidence type="ECO:0000256" key="2">
    <source>
        <dbReference type="ARBA" id="ARBA00004308"/>
    </source>
</evidence>
<evidence type="ECO:0000256" key="8">
    <source>
        <dbReference type="ARBA" id="ARBA00022842"/>
    </source>
</evidence>
<evidence type="ECO:0000256" key="1">
    <source>
        <dbReference type="ARBA" id="ARBA00004141"/>
    </source>
</evidence>
<dbReference type="Pfam" id="PF00122">
    <property type="entry name" value="E1-E2_ATPase"/>
    <property type="match status" value="1"/>
</dbReference>
<evidence type="ECO:0000313" key="19">
    <source>
        <dbReference type="RefSeq" id="XP_046598764.1"/>
    </source>
</evidence>
<protein>
    <recommendedName>
        <fullName evidence="13">Phospholipid-transporting ATPase</fullName>
        <ecNumber evidence="13">7.6.2.1</ecNumber>
    </recommendedName>
</protein>
<evidence type="ECO:0000256" key="6">
    <source>
        <dbReference type="ARBA" id="ARBA00022741"/>
    </source>
</evidence>
<feature type="transmembrane region" description="Helical" evidence="13">
    <location>
        <begin position="1100"/>
        <end position="1120"/>
    </location>
</feature>
<dbReference type="PANTHER" id="PTHR24092">
    <property type="entry name" value="PROBABLE PHOSPHOLIPID-TRANSPORTING ATPASE"/>
    <property type="match status" value="1"/>
</dbReference>
<dbReference type="Gene3D" id="3.40.50.1000">
    <property type="entry name" value="HAD superfamily/HAD-like"/>
    <property type="match status" value="1"/>
</dbReference>
<dbReference type="SFLD" id="SFLDF00027">
    <property type="entry name" value="p-type_atpase"/>
    <property type="match status" value="1"/>
</dbReference>
<keyword evidence="4 13" id="KW-0812">Transmembrane</keyword>
<dbReference type="SFLD" id="SFLDG00002">
    <property type="entry name" value="C1.7:_P-type_atpase_like"/>
    <property type="match status" value="1"/>
</dbReference>
<dbReference type="InterPro" id="IPR023298">
    <property type="entry name" value="ATPase_P-typ_TM_dom_sf"/>
</dbReference>
<dbReference type="InterPro" id="IPR023299">
    <property type="entry name" value="ATPase_P-typ_cyto_dom_N"/>
</dbReference>
<dbReference type="PRINTS" id="PR00119">
    <property type="entry name" value="CATATPASE"/>
</dbReference>
<keyword evidence="18" id="KW-1185">Reference proteome</keyword>
<evidence type="ECO:0000259" key="15">
    <source>
        <dbReference type="Pfam" id="PF00122"/>
    </source>
</evidence>
<dbReference type="SUPFAM" id="SSF56784">
    <property type="entry name" value="HAD-like"/>
    <property type="match status" value="1"/>
</dbReference>
<dbReference type="SUPFAM" id="SSF81660">
    <property type="entry name" value="Metal cation-transporting ATPase, ATP-binding domain N"/>
    <property type="match status" value="1"/>
</dbReference>
<comment type="similarity">
    <text evidence="3 13">Belongs to the cation transport ATPase (P-type) (TC 3.A.3) family. Type IV subfamily.</text>
</comment>
<keyword evidence="5" id="KW-0479">Metal-binding</keyword>
<accession>A0ABM3GET7</accession>
<comment type="catalytic activity">
    <reaction evidence="12 13">
        <text>ATP + H2O + phospholipidSide 1 = ADP + phosphate + phospholipidSide 2.</text>
        <dbReference type="EC" id="7.6.2.1"/>
    </reaction>
</comment>
<comment type="subcellular location">
    <subcellularLocation>
        <location evidence="2">Endomembrane system</location>
    </subcellularLocation>
    <subcellularLocation>
        <location evidence="1 13">Membrane</location>
        <topology evidence="1 13">Multi-pass membrane protein</topology>
    </subcellularLocation>
</comment>
<feature type="region of interest" description="Disordered" evidence="14">
    <location>
        <begin position="1"/>
        <end position="75"/>
    </location>
</feature>
<feature type="domain" description="P-type ATPase N-terminal" evidence="16">
    <location>
        <begin position="147"/>
        <end position="210"/>
    </location>
</feature>
<dbReference type="GeneID" id="107220200"/>
<keyword evidence="8 13" id="KW-0460">Magnesium</keyword>
<evidence type="ECO:0000256" key="10">
    <source>
        <dbReference type="ARBA" id="ARBA00022989"/>
    </source>
</evidence>
<dbReference type="PANTHER" id="PTHR24092:SF150">
    <property type="entry name" value="PHOSPHOLIPID-TRANSPORTING ATPASE"/>
    <property type="match status" value="1"/>
</dbReference>
<dbReference type="Pfam" id="PF16212">
    <property type="entry name" value="PhoLip_ATPase_C"/>
    <property type="match status" value="1"/>
</dbReference>
<dbReference type="InterPro" id="IPR001757">
    <property type="entry name" value="P_typ_ATPase"/>
</dbReference>
<name>A0ABM3GET7_NEOLC</name>
<gene>
    <name evidence="19" type="primary">LOC107220200</name>
</gene>
<evidence type="ECO:0000256" key="5">
    <source>
        <dbReference type="ARBA" id="ARBA00022723"/>
    </source>
</evidence>
<dbReference type="Proteomes" id="UP000829291">
    <property type="component" value="Chromosome 6"/>
</dbReference>
<feature type="transmembrane region" description="Helical" evidence="13">
    <location>
        <begin position="985"/>
        <end position="1004"/>
    </location>
</feature>
<feature type="compositionally biased region" description="Polar residues" evidence="14">
    <location>
        <begin position="15"/>
        <end position="31"/>
    </location>
</feature>
<dbReference type="InterPro" id="IPR059000">
    <property type="entry name" value="ATPase_P-type_domA"/>
</dbReference>
<dbReference type="NCBIfam" id="TIGR01652">
    <property type="entry name" value="ATPase-Plipid"/>
    <property type="match status" value="1"/>
</dbReference>
<feature type="compositionally biased region" description="Polar residues" evidence="14">
    <location>
        <begin position="54"/>
        <end position="68"/>
    </location>
</feature>
<evidence type="ECO:0000256" key="9">
    <source>
        <dbReference type="ARBA" id="ARBA00022967"/>
    </source>
</evidence>
<dbReference type="Pfam" id="PF13246">
    <property type="entry name" value="Cation_ATPase"/>
    <property type="match status" value="1"/>
</dbReference>
<evidence type="ECO:0000256" key="13">
    <source>
        <dbReference type="RuleBase" id="RU362033"/>
    </source>
</evidence>
<dbReference type="NCBIfam" id="TIGR01494">
    <property type="entry name" value="ATPase_P-type"/>
    <property type="match status" value="2"/>
</dbReference>
<evidence type="ECO:0000256" key="11">
    <source>
        <dbReference type="ARBA" id="ARBA00023136"/>
    </source>
</evidence>
<evidence type="ECO:0000256" key="7">
    <source>
        <dbReference type="ARBA" id="ARBA00022840"/>
    </source>
</evidence>
<evidence type="ECO:0000256" key="12">
    <source>
        <dbReference type="ARBA" id="ARBA00034036"/>
    </source>
</evidence>
<dbReference type="SFLD" id="SFLDS00003">
    <property type="entry name" value="Haloacid_Dehalogenase"/>
    <property type="match status" value="1"/>
</dbReference>
<dbReference type="InterPro" id="IPR018303">
    <property type="entry name" value="ATPase_P-typ_P_site"/>
</dbReference>
<feature type="transmembrane region" description="Helical" evidence="13">
    <location>
        <begin position="407"/>
        <end position="429"/>
    </location>
</feature>
<keyword evidence="11 13" id="KW-0472">Membrane</keyword>
<sequence length="1293" mass="145362">MNSFLRKNAPVRRTQMPSGVDSRSQRATENIHSPRPFTPPDLSSIPNMDGTPHQPLSTNNALDSNDNNGLPGPYIVGSPIDLGQIDNVDNIGSHLQDFAPPWCGKRTNDDHIELRETGTSGSGDADTVNVGNHPLPPDDQEERVVFINLPSQQPAKYKTNHITTAKYSVFSFIPSFLFEQFRRYSNCFFLFIALMQQIPDVSPTGRYTTLVPLIFILSVSALKEIVEDIKRHRADDEINKREVEVLRNGKWEWVQWQAVAVGDVVKVHNNKFFPADLIMLSSSEPQGMSFIETANLDGETNLKIRQAVPETAKLLDTKELTKFIASIQCEPPNRHLYEFFGVLREVNKQSIPLGPDQLLLRGAMLRNTRWVFGVVIYTGHDTKLMCNSTSAAPLKRSTLDRLTNTQILMLFFILLMLCLISAIFNVIWTHAHEQDLWYLGLHEAMTKNFGYNLLTFIILFNNLIPISLQVTLEVVRYVQATFINMDVEMYHAETNTPAMARTSNLNEELGMVRYVFTDKTGTLTRNVMEFKRCSVGGKLYDLPTLTGNNDGLKRINADMSCSLVKDIMDGRIKADNPSNDDLAKQTSAKILHEFMVMLSVCHTVIPEKLDEQIVYHAASPDERALVDGARQFGYVFNTRTPSSVEITALGECQRYEILNVIEFTSARKRMSVIVRTPDGQIKLFCKGADSIIYERLASKTTNNHEDGVDFSEITLNHLEAFATEGLRTLCFAVADIPESLYQRWRETYHKAATSMEDRENKLEYAANLIENNLSLLGATAIEDKLQDQVPETIESLIQADINVWVLTGDKQETAINIGYSCKLITHPMPLIIVNENSLDKTRAVIRQHCTDFGQELRCTNDVALVIDGNSLKYALLCDLRQDFLDLCTSCKVVICCRVSPMQKAEVVDLVTTCTKAVTLAIGDGANDVAMIQKAHVGVGISGVEGLQAACASDYSIAQFKFLKRLLFVHGAWNYSRMCKLILYSFYKNICLYVIELWFAIYSGWSGQILFERWSIGLYNVVFTAAPPLAMGLFDKVCAAETHLAHPRLYHPPNSMDSMFNIKVFWMWIINALVHSVLLYWLPLLALEQDVIWSNGRDGGYIVLGNCVYTYVVVTVCAKAGLVTNSWTWVTHLATWGSILLWFLFILTYSNFWPTFNVGAVMAGNDRMLFTSPVFWLGLILIPTAVLLLDVTAKAVENTIWKSITVAAREQEIKKSDPSDVLNKQDHRSSLTETARLLKNVKSVFSRRSNTASRVNNEVELSHGFAFSQEEGGSVTQTDVIRAYDTNLPKPVGM</sequence>
<feature type="transmembrane region" description="Helical" evidence="13">
    <location>
        <begin position="1132"/>
        <end position="1152"/>
    </location>
</feature>
<keyword evidence="7 13" id="KW-0067">ATP-binding</keyword>
<keyword evidence="9 13" id="KW-1278">Translocase</keyword>
<dbReference type="InterPro" id="IPR044492">
    <property type="entry name" value="P_typ_ATPase_HD_dom"/>
</dbReference>
<evidence type="ECO:0000256" key="14">
    <source>
        <dbReference type="SAM" id="MobiDB-lite"/>
    </source>
</evidence>
<proteinExistence type="inferred from homology"/>
<dbReference type="EC" id="7.6.2.1" evidence="13"/>
<evidence type="ECO:0000313" key="18">
    <source>
        <dbReference type="Proteomes" id="UP000829291"/>
    </source>
</evidence>
<dbReference type="RefSeq" id="XP_046598764.1">
    <property type="nucleotide sequence ID" value="XM_046742808.1"/>
</dbReference>
<dbReference type="InterPro" id="IPR008250">
    <property type="entry name" value="ATPase_P-typ_transduc_dom_A_sf"/>
</dbReference>
<feature type="domain" description="P-type ATPase C-terminal" evidence="17">
    <location>
        <begin position="949"/>
        <end position="1201"/>
    </location>
</feature>